<dbReference type="InterPro" id="IPR036611">
    <property type="entry name" value="Trigger_fac_ribosome-bd_sf"/>
</dbReference>
<evidence type="ECO:0000256" key="3">
    <source>
        <dbReference type="ARBA" id="ARBA00013194"/>
    </source>
</evidence>
<dbReference type="PANTHER" id="PTHR30560">
    <property type="entry name" value="TRIGGER FACTOR CHAPERONE AND PEPTIDYL-PROLYL CIS/TRANS ISOMERASE"/>
    <property type="match status" value="1"/>
</dbReference>
<evidence type="ECO:0000256" key="5">
    <source>
        <dbReference type="ARBA" id="ARBA00023186"/>
    </source>
</evidence>
<dbReference type="GO" id="GO:0003755">
    <property type="term" value="F:peptidyl-prolyl cis-trans isomerase activity"/>
    <property type="evidence" value="ECO:0007669"/>
    <property type="project" value="UniProtKB-KW"/>
</dbReference>
<proteinExistence type="inferred from homology"/>
<dbReference type="SUPFAM" id="SSF102735">
    <property type="entry name" value="Trigger factor ribosome-binding domain"/>
    <property type="match status" value="1"/>
</dbReference>
<dbReference type="EMBL" id="UINC01012380">
    <property type="protein sequence ID" value="SVA54103.1"/>
    <property type="molecule type" value="Genomic_DNA"/>
</dbReference>
<feature type="domain" description="PPIase FKBP-type" evidence="9">
    <location>
        <begin position="168"/>
        <end position="248"/>
    </location>
</feature>
<dbReference type="Gene3D" id="3.10.50.40">
    <property type="match status" value="1"/>
</dbReference>
<dbReference type="Pfam" id="PF05697">
    <property type="entry name" value="Trigger_N"/>
    <property type="match status" value="1"/>
</dbReference>
<dbReference type="InterPro" id="IPR027304">
    <property type="entry name" value="Trigger_fact/SurA_dom_sf"/>
</dbReference>
<dbReference type="Pfam" id="PF00254">
    <property type="entry name" value="FKBP_C"/>
    <property type="match status" value="1"/>
</dbReference>
<organism evidence="10">
    <name type="scientific">marine metagenome</name>
    <dbReference type="NCBI Taxonomy" id="408172"/>
    <lineage>
        <taxon>unclassified sequences</taxon>
        <taxon>metagenomes</taxon>
        <taxon>ecological metagenomes</taxon>
    </lineage>
</organism>
<dbReference type="AlphaFoldDB" id="A0A381WQB0"/>
<protein>
    <recommendedName>
        <fullName evidence="3">peptidylprolyl isomerase</fullName>
        <ecNumber evidence="3">5.2.1.8</ecNumber>
    </recommendedName>
</protein>
<dbReference type="Gene3D" id="1.10.3120.10">
    <property type="entry name" value="Trigger factor, C-terminal domain"/>
    <property type="match status" value="1"/>
</dbReference>
<evidence type="ECO:0000313" key="10">
    <source>
        <dbReference type="EMBL" id="SVA54103.1"/>
    </source>
</evidence>
<feature type="coiled-coil region" evidence="7">
    <location>
        <begin position="320"/>
        <end position="354"/>
    </location>
</feature>
<dbReference type="PIRSF" id="PIRSF003095">
    <property type="entry name" value="Trigger_factor"/>
    <property type="match status" value="1"/>
</dbReference>
<keyword evidence="6" id="KW-0413">Isomerase</keyword>
<dbReference type="GO" id="GO:0015031">
    <property type="term" value="P:protein transport"/>
    <property type="evidence" value="ECO:0007669"/>
    <property type="project" value="InterPro"/>
</dbReference>
<evidence type="ECO:0000256" key="2">
    <source>
        <dbReference type="ARBA" id="ARBA00005464"/>
    </source>
</evidence>
<reference evidence="10" key="1">
    <citation type="submission" date="2018-05" db="EMBL/GenBank/DDBJ databases">
        <authorList>
            <person name="Lanie J.A."/>
            <person name="Ng W.-L."/>
            <person name="Kazmierczak K.M."/>
            <person name="Andrzejewski T.M."/>
            <person name="Davidsen T.M."/>
            <person name="Wayne K.J."/>
            <person name="Tettelin H."/>
            <person name="Glass J.I."/>
            <person name="Rusch D."/>
            <person name="Podicherti R."/>
            <person name="Tsui H.-C.T."/>
            <person name="Winkler M.E."/>
        </authorList>
    </citation>
    <scope>NUCLEOTIDE SEQUENCE</scope>
</reference>
<dbReference type="SUPFAM" id="SSF109998">
    <property type="entry name" value="Triger factor/SurA peptide-binding domain-like"/>
    <property type="match status" value="1"/>
</dbReference>
<dbReference type="InterPro" id="IPR001179">
    <property type="entry name" value="PPIase_FKBP_dom"/>
</dbReference>
<dbReference type="InterPro" id="IPR005215">
    <property type="entry name" value="Trig_fac"/>
</dbReference>
<dbReference type="GO" id="GO:0051083">
    <property type="term" value="P:'de novo' cotranslational protein folding"/>
    <property type="evidence" value="ECO:0007669"/>
    <property type="project" value="TreeGrafter"/>
</dbReference>
<dbReference type="EC" id="5.2.1.8" evidence="3"/>
<comment type="similarity">
    <text evidence="2">Belongs to the FKBP-type PPIase family. Tig subfamily.</text>
</comment>
<keyword evidence="7" id="KW-0175">Coiled coil</keyword>
<dbReference type="PROSITE" id="PS50059">
    <property type="entry name" value="FKBP_PPIASE"/>
    <property type="match status" value="1"/>
</dbReference>
<keyword evidence="4" id="KW-0697">Rotamase</keyword>
<evidence type="ECO:0000256" key="8">
    <source>
        <dbReference type="SAM" id="MobiDB-lite"/>
    </source>
</evidence>
<name>A0A381WQB0_9ZZZZ</name>
<evidence type="ECO:0000256" key="4">
    <source>
        <dbReference type="ARBA" id="ARBA00023110"/>
    </source>
</evidence>
<dbReference type="Pfam" id="PF05698">
    <property type="entry name" value="Trigger_C"/>
    <property type="match status" value="1"/>
</dbReference>
<dbReference type="GO" id="GO:0043335">
    <property type="term" value="P:protein unfolding"/>
    <property type="evidence" value="ECO:0007669"/>
    <property type="project" value="TreeGrafter"/>
</dbReference>
<comment type="catalytic activity">
    <reaction evidence="1">
        <text>[protein]-peptidylproline (omega=180) = [protein]-peptidylproline (omega=0)</text>
        <dbReference type="Rhea" id="RHEA:16237"/>
        <dbReference type="Rhea" id="RHEA-COMP:10747"/>
        <dbReference type="Rhea" id="RHEA-COMP:10748"/>
        <dbReference type="ChEBI" id="CHEBI:83833"/>
        <dbReference type="ChEBI" id="CHEBI:83834"/>
        <dbReference type="EC" id="5.2.1.8"/>
    </reaction>
</comment>
<dbReference type="HAMAP" id="MF_00303">
    <property type="entry name" value="Trigger_factor_Tig"/>
    <property type="match status" value="1"/>
</dbReference>
<gene>
    <name evidence="10" type="ORF">METZ01_LOCUS106957</name>
</gene>
<dbReference type="InterPro" id="IPR008880">
    <property type="entry name" value="Trigger_fac_C"/>
</dbReference>
<keyword evidence="5" id="KW-0143">Chaperone</keyword>
<sequence length="466" mass="53689">MKVKEKKSKGLKREFSIQIEFKEISSLRATKLKEISSKSKISGFRPGKVPISHVDKMYGKDVTVEAIEEKVSETSRAVLEERGLRAAVSPQINMNKEMEKIISSEEDVEYTMSCEVLPDIEIIDFKKIKLENPVAEPQKKDIDDALTYMSEQNPDYTKPKKKRVAKDLDKLNINYVGLIDGEKFEGGTADKADIILGSKTFIGNFEEQLLGASEGDKKNIKVKFPDNYQNKDLENKDAIFEVEVNGIYEPKNAKIDDNLAKRLGQESLDALKDTLSDQIKKDFNQASRIRLKDSLFDYLEKNHNFDLPSSLVDQEYDQMWHQLEHQLEEQKKSLNDLELKESQIKKNYKEIAEKRISIGLLIAEIGRLNKIELDNNDINIALQNEMQRYPGQENEIIKYYQNNAEAMRGLTAPVYEDKVVDYVLSKVDLKDKKITREDLFETKKDISQKTNTKKNTKKSDKNKEKK</sequence>
<evidence type="ECO:0000256" key="1">
    <source>
        <dbReference type="ARBA" id="ARBA00000971"/>
    </source>
</evidence>
<dbReference type="InterPro" id="IPR037041">
    <property type="entry name" value="Trigger_fac_C_sf"/>
</dbReference>
<evidence type="ECO:0000256" key="6">
    <source>
        <dbReference type="ARBA" id="ARBA00023235"/>
    </source>
</evidence>
<dbReference type="InterPro" id="IPR046357">
    <property type="entry name" value="PPIase_dom_sf"/>
</dbReference>
<dbReference type="InterPro" id="IPR008881">
    <property type="entry name" value="Trigger_fac_ribosome-bd_bac"/>
</dbReference>
<feature type="region of interest" description="Disordered" evidence="8">
    <location>
        <begin position="440"/>
        <end position="466"/>
    </location>
</feature>
<dbReference type="NCBIfam" id="TIGR00115">
    <property type="entry name" value="tig"/>
    <property type="match status" value="1"/>
</dbReference>
<accession>A0A381WQB0</accession>
<dbReference type="PANTHER" id="PTHR30560:SF3">
    <property type="entry name" value="TRIGGER FACTOR-LIKE PROTEIN TIG, CHLOROPLASTIC"/>
    <property type="match status" value="1"/>
</dbReference>
<evidence type="ECO:0000259" key="9">
    <source>
        <dbReference type="PROSITE" id="PS50059"/>
    </source>
</evidence>
<dbReference type="Gene3D" id="3.30.70.1050">
    <property type="entry name" value="Trigger factor ribosome-binding domain"/>
    <property type="match status" value="1"/>
</dbReference>
<evidence type="ECO:0000256" key="7">
    <source>
        <dbReference type="SAM" id="Coils"/>
    </source>
</evidence>
<feature type="compositionally biased region" description="Basic and acidic residues" evidence="8">
    <location>
        <begin position="457"/>
        <end position="466"/>
    </location>
</feature>
<dbReference type="GO" id="GO:0043022">
    <property type="term" value="F:ribosome binding"/>
    <property type="evidence" value="ECO:0007669"/>
    <property type="project" value="TreeGrafter"/>
</dbReference>
<dbReference type="SUPFAM" id="SSF54534">
    <property type="entry name" value="FKBP-like"/>
    <property type="match status" value="1"/>
</dbReference>
<dbReference type="GO" id="GO:0044183">
    <property type="term" value="F:protein folding chaperone"/>
    <property type="evidence" value="ECO:0007669"/>
    <property type="project" value="TreeGrafter"/>
</dbReference>